<dbReference type="SUPFAM" id="SSF51182">
    <property type="entry name" value="RmlC-like cupins"/>
    <property type="match status" value="1"/>
</dbReference>
<dbReference type="AlphaFoldDB" id="A0A3B1D2A0"/>
<accession>A0A3B1D2A0</accession>
<gene>
    <name evidence="2" type="ORF">MNBD_NITROSPIRAE02-1326</name>
</gene>
<dbReference type="CDD" id="cd02238">
    <property type="entry name" value="cupin_KdgF"/>
    <property type="match status" value="1"/>
</dbReference>
<feature type="domain" description="Cupin type-2" evidence="1">
    <location>
        <begin position="35"/>
        <end position="101"/>
    </location>
</feature>
<dbReference type="PANTHER" id="PTHR40112:SF1">
    <property type="entry name" value="H2HPP ISOMERASE"/>
    <property type="match status" value="1"/>
</dbReference>
<dbReference type="PANTHER" id="PTHR40112">
    <property type="entry name" value="H2HPP ISOMERASE"/>
    <property type="match status" value="1"/>
</dbReference>
<reference evidence="2" key="1">
    <citation type="submission" date="2018-06" db="EMBL/GenBank/DDBJ databases">
        <authorList>
            <person name="Zhirakovskaya E."/>
        </authorList>
    </citation>
    <scope>NUCLEOTIDE SEQUENCE</scope>
</reference>
<dbReference type="InterPro" id="IPR052535">
    <property type="entry name" value="Bacilysin_H2HPP_isomerase"/>
</dbReference>
<organism evidence="2">
    <name type="scientific">hydrothermal vent metagenome</name>
    <dbReference type="NCBI Taxonomy" id="652676"/>
    <lineage>
        <taxon>unclassified sequences</taxon>
        <taxon>metagenomes</taxon>
        <taxon>ecological metagenomes</taxon>
    </lineage>
</organism>
<dbReference type="InterPro" id="IPR011051">
    <property type="entry name" value="RmlC_Cupin_sf"/>
</dbReference>
<dbReference type="EMBL" id="UOGH01000181">
    <property type="protein sequence ID" value="VAX30903.1"/>
    <property type="molecule type" value="Genomic_DNA"/>
</dbReference>
<proteinExistence type="predicted"/>
<sequence length="110" mass="12399">MDKIKVYFKDDLSLKPNVPGAQMWAVGLEKAMMTYFELEPNTILPKHSHEAEQITMVMEGELTFVFQEKEITLKSGDVIAIPSNAIHSAFTGNKPCKAVDAWSPVRKEFL</sequence>
<dbReference type="Gene3D" id="2.60.120.10">
    <property type="entry name" value="Jelly Rolls"/>
    <property type="match status" value="1"/>
</dbReference>
<protein>
    <recommendedName>
        <fullName evidence="1">Cupin type-2 domain-containing protein</fullName>
    </recommendedName>
</protein>
<dbReference type="Pfam" id="PF07883">
    <property type="entry name" value="Cupin_2"/>
    <property type="match status" value="1"/>
</dbReference>
<name>A0A3B1D2A0_9ZZZZ</name>
<evidence type="ECO:0000313" key="2">
    <source>
        <dbReference type="EMBL" id="VAX30903.1"/>
    </source>
</evidence>
<evidence type="ECO:0000259" key="1">
    <source>
        <dbReference type="Pfam" id="PF07883"/>
    </source>
</evidence>
<dbReference type="InterPro" id="IPR013096">
    <property type="entry name" value="Cupin_2"/>
</dbReference>
<dbReference type="InterPro" id="IPR014710">
    <property type="entry name" value="RmlC-like_jellyroll"/>
</dbReference>